<dbReference type="Pfam" id="PF00989">
    <property type="entry name" value="PAS"/>
    <property type="match status" value="1"/>
</dbReference>
<dbReference type="InterPro" id="IPR005467">
    <property type="entry name" value="His_kinase_dom"/>
</dbReference>
<reference evidence="10 11" key="1">
    <citation type="submission" date="2010-06" db="EMBL/GenBank/DDBJ databases">
        <title>Complete sequence chromosome of Methanohalobium evestigatum Z-7303.</title>
        <authorList>
            <consortium name="US DOE Joint Genome Institute"/>
            <person name="Lucas S."/>
            <person name="Copeland A."/>
            <person name="Lapidus A."/>
            <person name="Cheng J.-F."/>
            <person name="Bruce D."/>
            <person name="Goodwin L."/>
            <person name="Pitluck S."/>
            <person name="Saunders E."/>
            <person name="Detter J.C."/>
            <person name="Han C."/>
            <person name="Tapia R."/>
            <person name="Land M."/>
            <person name="Hauser L."/>
            <person name="Kyrpides N."/>
            <person name="Mikhailova N."/>
            <person name="Sieprawska-Lupa M."/>
            <person name="Whitman W.B."/>
            <person name="Anderson I."/>
            <person name="Woyke T."/>
        </authorList>
    </citation>
    <scope>NUCLEOTIDE SEQUENCE [LARGE SCALE GENOMIC DNA]</scope>
    <source>
        <strain evidence="11">ATCC BAA-1072 / DSM 3721 / NBRC 107634 / OCM 161 / Z-7303</strain>
    </source>
</reference>
<dbReference type="Pfam" id="PF13185">
    <property type="entry name" value="GAF_2"/>
    <property type="match status" value="1"/>
</dbReference>
<dbReference type="PROSITE" id="PS50109">
    <property type="entry name" value="HIS_KIN"/>
    <property type="match status" value="1"/>
</dbReference>
<feature type="domain" description="PAS" evidence="8">
    <location>
        <begin position="188"/>
        <end position="242"/>
    </location>
</feature>
<evidence type="ECO:0000256" key="6">
    <source>
        <dbReference type="SAM" id="Coils"/>
    </source>
</evidence>
<evidence type="ECO:0000259" key="8">
    <source>
        <dbReference type="PROSITE" id="PS50112"/>
    </source>
</evidence>
<evidence type="ECO:0000256" key="5">
    <source>
        <dbReference type="ARBA" id="ARBA00022777"/>
    </source>
</evidence>
<dbReference type="Pfam" id="PF08447">
    <property type="entry name" value="PAS_3"/>
    <property type="match status" value="1"/>
</dbReference>
<sequence length="864" mass="98991">MGSHGNLFYNSLDELMELLPSFFKSGVENNQYCIWVISDYDFVTVERAKNTLKNTGFDVDFYIESDKFEIIHENQLGFSDFTGVLNFWKQKYLNAIDNGFNGLWMIENLTPVFENYPSYYLNYESLLDEIIKNRNMVSLCSYDLTKCSQSNTLDLISSHDRTLLKKDGEWKFLEEKSKTDNNTISRLNNTFYEKILDSIWLGVWVVDSSDNVVFFNNTMESIFGVPREEILGTSFMDYIAEQRPVGDSRLEELYLHTKKSREPVTYNALAFLTPDGKMSYHNGVLIPLFNEAGNYQGILGTVEEATSTKRKISDVSICDTLEAKHKIEKIYETSPVIAFLWKAINDWPVEYVSENITYFGYKSDEFLSGKLTYADIVHPDDVDKLKSDFSVYEKQNKNSYFTSDYRILTKTGETRWVTEKSLIIRNQKGAVKYLQGIIIDITERKKAEKTLQLEESRLETLLKLNYMAGASLQEITDFAREEAVRLTNSKLGYLAFLNYDESILIMHSWSEGAMKECKVENKPFVYPVKTTGLWGEAVRQRKPIITNNYTEPSSLKKGYPGGHVELTRHMNVPIFDGEHIVLVAGVGNKEQEYDESDVRQLTLLMQGMWRLIQRKQFEEALKKYLDEIANINSELKSLEKMKNEILNGKPTSTDYKELLDRETLETINEQRDIAINTIIRSSEQINSLIGSLLYMSMEESGKLDYTFSLLNIKEPINSAYLNLALSIDEKDIDLNIDIPENLPEIYGDKNKLTDMFTYLIDNSLKYTPRGGNINISAFKSENNLYIKVNDNGEGIPKDLVPTLFKGFSHSEDTLTHGLEKSGSSLYVCKKIVNAHGGQISVDSKEEIGTTVTIVLPLKGRYSVQ</sequence>
<dbReference type="InterPro" id="IPR013767">
    <property type="entry name" value="PAS_fold"/>
</dbReference>
<accession>D7EB33</accession>
<dbReference type="InterPro" id="IPR052162">
    <property type="entry name" value="Sensor_kinase/Photoreceptor"/>
</dbReference>
<evidence type="ECO:0000256" key="4">
    <source>
        <dbReference type="ARBA" id="ARBA00022679"/>
    </source>
</evidence>
<dbReference type="PANTHER" id="PTHR43304">
    <property type="entry name" value="PHYTOCHROME-LIKE PROTEIN CPH1"/>
    <property type="match status" value="1"/>
</dbReference>
<dbReference type="InterPro" id="IPR003018">
    <property type="entry name" value="GAF"/>
</dbReference>
<evidence type="ECO:0000256" key="2">
    <source>
        <dbReference type="ARBA" id="ARBA00012438"/>
    </source>
</evidence>
<dbReference type="InterPro" id="IPR029016">
    <property type="entry name" value="GAF-like_dom_sf"/>
</dbReference>
<evidence type="ECO:0000313" key="11">
    <source>
        <dbReference type="Proteomes" id="UP000000391"/>
    </source>
</evidence>
<dbReference type="InterPro" id="IPR013655">
    <property type="entry name" value="PAS_fold_3"/>
</dbReference>
<keyword evidence="5 10" id="KW-0418">Kinase</keyword>
<dbReference type="SMART" id="SM00086">
    <property type="entry name" value="PAC"/>
    <property type="match status" value="2"/>
</dbReference>
<dbReference type="CDD" id="cd00130">
    <property type="entry name" value="PAS"/>
    <property type="match status" value="2"/>
</dbReference>
<feature type="domain" description="Histidine kinase" evidence="7">
    <location>
        <begin position="640"/>
        <end position="859"/>
    </location>
</feature>
<dbReference type="InterPro" id="IPR036890">
    <property type="entry name" value="HATPase_C_sf"/>
</dbReference>
<dbReference type="GeneID" id="32167239"/>
<dbReference type="InterPro" id="IPR000014">
    <property type="entry name" value="PAS"/>
</dbReference>
<dbReference type="EMBL" id="CP002069">
    <property type="protein sequence ID" value="ADI74550.1"/>
    <property type="molecule type" value="Genomic_DNA"/>
</dbReference>
<proteinExistence type="predicted"/>
<dbReference type="GO" id="GO:0006355">
    <property type="term" value="P:regulation of DNA-templated transcription"/>
    <property type="evidence" value="ECO:0007669"/>
    <property type="project" value="InterPro"/>
</dbReference>
<keyword evidence="4" id="KW-0808">Transferase</keyword>
<feature type="coiled-coil region" evidence="6">
    <location>
        <begin position="614"/>
        <end position="648"/>
    </location>
</feature>
<dbReference type="Pfam" id="PF14417">
    <property type="entry name" value="MEDS"/>
    <property type="match status" value="1"/>
</dbReference>
<dbReference type="Gene3D" id="3.30.565.10">
    <property type="entry name" value="Histidine kinase-like ATPase, C-terminal domain"/>
    <property type="match status" value="1"/>
</dbReference>
<keyword evidence="6" id="KW-0175">Coiled coil</keyword>
<gene>
    <name evidence="10" type="ordered locus">Metev_1711</name>
</gene>
<dbReference type="SMART" id="SM00387">
    <property type="entry name" value="HATPase_c"/>
    <property type="match status" value="1"/>
</dbReference>
<protein>
    <recommendedName>
        <fullName evidence="2">histidine kinase</fullName>
        <ecNumber evidence="2">2.7.13.3</ecNumber>
    </recommendedName>
</protein>
<evidence type="ECO:0000256" key="3">
    <source>
        <dbReference type="ARBA" id="ARBA00022553"/>
    </source>
</evidence>
<dbReference type="EC" id="2.7.13.3" evidence="2"/>
<dbReference type="PANTHER" id="PTHR43304:SF1">
    <property type="entry name" value="PAC DOMAIN-CONTAINING PROTEIN"/>
    <property type="match status" value="1"/>
</dbReference>
<comment type="catalytic activity">
    <reaction evidence="1">
        <text>ATP + protein L-histidine = ADP + protein N-phospho-L-histidine.</text>
        <dbReference type="EC" id="2.7.13.3"/>
    </reaction>
</comment>
<dbReference type="Pfam" id="PF02518">
    <property type="entry name" value="HATPase_c"/>
    <property type="match status" value="1"/>
</dbReference>
<evidence type="ECO:0000313" key="10">
    <source>
        <dbReference type="EMBL" id="ADI74550.1"/>
    </source>
</evidence>
<dbReference type="InterPro" id="IPR004358">
    <property type="entry name" value="Sig_transdc_His_kin-like_C"/>
</dbReference>
<name>D7EB33_METEZ</name>
<dbReference type="NCBIfam" id="TIGR00229">
    <property type="entry name" value="sensory_box"/>
    <property type="match status" value="2"/>
</dbReference>
<dbReference type="Gene3D" id="3.30.450.20">
    <property type="entry name" value="PAS domain"/>
    <property type="match status" value="2"/>
</dbReference>
<feature type="domain" description="PAC" evidence="9">
    <location>
        <begin position="401"/>
        <end position="453"/>
    </location>
</feature>
<dbReference type="InterPro" id="IPR000700">
    <property type="entry name" value="PAS-assoc_C"/>
</dbReference>
<dbReference type="AlphaFoldDB" id="D7EB33"/>
<dbReference type="PRINTS" id="PR00344">
    <property type="entry name" value="BCTRLSENSOR"/>
</dbReference>
<evidence type="ECO:0000259" key="7">
    <source>
        <dbReference type="PROSITE" id="PS50109"/>
    </source>
</evidence>
<dbReference type="InterPro" id="IPR035965">
    <property type="entry name" value="PAS-like_dom_sf"/>
</dbReference>
<dbReference type="RefSeq" id="WP_013195115.1">
    <property type="nucleotide sequence ID" value="NC_014253.1"/>
</dbReference>
<dbReference type="Proteomes" id="UP000000391">
    <property type="component" value="Chromosome"/>
</dbReference>
<dbReference type="CDD" id="cd00075">
    <property type="entry name" value="HATPase"/>
    <property type="match status" value="1"/>
</dbReference>
<dbReference type="PROSITE" id="PS50113">
    <property type="entry name" value="PAC"/>
    <property type="match status" value="1"/>
</dbReference>
<dbReference type="KEGG" id="mev:Metev_1711"/>
<dbReference type="SUPFAM" id="SSF55785">
    <property type="entry name" value="PYP-like sensor domain (PAS domain)"/>
    <property type="match status" value="2"/>
</dbReference>
<dbReference type="InterPro" id="IPR003594">
    <property type="entry name" value="HATPase_dom"/>
</dbReference>
<dbReference type="SUPFAM" id="SSF55874">
    <property type="entry name" value="ATPase domain of HSP90 chaperone/DNA topoisomerase II/histidine kinase"/>
    <property type="match status" value="1"/>
</dbReference>
<dbReference type="STRING" id="644295.Metev_1711"/>
<dbReference type="SMART" id="SM00091">
    <property type="entry name" value="PAS"/>
    <property type="match status" value="2"/>
</dbReference>
<dbReference type="Gene3D" id="3.30.450.40">
    <property type="match status" value="1"/>
</dbReference>
<evidence type="ECO:0000259" key="9">
    <source>
        <dbReference type="PROSITE" id="PS50113"/>
    </source>
</evidence>
<dbReference type="SUPFAM" id="SSF55781">
    <property type="entry name" value="GAF domain-like"/>
    <property type="match status" value="1"/>
</dbReference>
<keyword evidence="11" id="KW-1185">Reference proteome</keyword>
<dbReference type="PROSITE" id="PS50112">
    <property type="entry name" value="PAS"/>
    <property type="match status" value="1"/>
</dbReference>
<dbReference type="HOGENOM" id="CLU_331401_0_0_2"/>
<dbReference type="InterPro" id="IPR025847">
    <property type="entry name" value="MEDS_domain"/>
</dbReference>
<dbReference type="GO" id="GO:0004673">
    <property type="term" value="F:protein histidine kinase activity"/>
    <property type="evidence" value="ECO:0007669"/>
    <property type="project" value="UniProtKB-EC"/>
</dbReference>
<evidence type="ECO:0000256" key="1">
    <source>
        <dbReference type="ARBA" id="ARBA00000085"/>
    </source>
</evidence>
<dbReference type="InterPro" id="IPR001610">
    <property type="entry name" value="PAC"/>
</dbReference>
<organism evidence="10 11">
    <name type="scientific">Methanohalobium evestigatum (strain ATCC BAA-1072 / DSM 3721 / NBRC 107634 / OCM 161 / Z-7303)</name>
    <dbReference type="NCBI Taxonomy" id="644295"/>
    <lineage>
        <taxon>Archaea</taxon>
        <taxon>Methanobacteriati</taxon>
        <taxon>Methanobacteriota</taxon>
        <taxon>Stenosarchaea group</taxon>
        <taxon>Methanomicrobia</taxon>
        <taxon>Methanosarcinales</taxon>
        <taxon>Methanosarcinaceae</taxon>
        <taxon>Methanohalobium</taxon>
    </lineage>
</organism>
<keyword evidence="3" id="KW-0597">Phosphoprotein</keyword>